<dbReference type="PANTHER" id="PTHR30472">
    <property type="entry name" value="FERRIC ENTEROBACTIN TRANSPORT SYSTEM PERMEASE PROTEIN"/>
    <property type="match status" value="1"/>
</dbReference>
<dbReference type="Pfam" id="PF01032">
    <property type="entry name" value="FecCD"/>
    <property type="match status" value="1"/>
</dbReference>
<dbReference type="AlphaFoldDB" id="A0AAJ2NQV4"/>
<comment type="similarity">
    <text evidence="2">Belongs to the binding-protein-dependent transport system permease family. FecCD subfamily.</text>
</comment>
<organism evidence="12 13">
    <name type="scientific">Alkalihalophilus pseudofirmus</name>
    <name type="common">Bacillus pseudofirmus</name>
    <dbReference type="NCBI Taxonomy" id="79885"/>
    <lineage>
        <taxon>Bacteria</taxon>
        <taxon>Bacillati</taxon>
        <taxon>Bacillota</taxon>
        <taxon>Bacilli</taxon>
        <taxon>Bacillales</taxon>
        <taxon>Bacillaceae</taxon>
        <taxon>Alkalihalophilus</taxon>
    </lineage>
</organism>
<keyword evidence="9" id="KW-0406">Ion transport</keyword>
<keyword evidence="5" id="KW-0410">Iron transport</keyword>
<dbReference type="FunFam" id="1.10.3470.10:FF:000004">
    <property type="entry name" value="Iron compound ABC transporter, permease"/>
    <property type="match status" value="1"/>
</dbReference>
<dbReference type="PANTHER" id="PTHR30472:SF19">
    <property type="entry name" value="PETROBACTIN IMPORT SYSTEM PERMEASE PROTEIN YCLO"/>
    <property type="match status" value="1"/>
</dbReference>
<evidence type="ECO:0000256" key="11">
    <source>
        <dbReference type="SAM" id="Phobius"/>
    </source>
</evidence>
<feature type="transmembrane region" description="Helical" evidence="11">
    <location>
        <begin position="222"/>
        <end position="250"/>
    </location>
</feature>
<dbReference type="Proteomes" id="UP001285636">
    <property type="component" value="Unassembled WGS sequence"/>
</dbReference>
<evidence type="ECO:0000256" key="8">
    <source>
        <dbReference type="ARBA" id="ARBA00023004"/>
    </source>
</evidence>
<keyword evidence="6 11" id="KW-0812">Transmembrane</keyword>
<feature type="transmembrane region" description="Helical" evidence="11">
    <location>
        <begin position="129"/>
        <end position="153"/>
    </location>
</feature>
<evidence type="ECO:0000256" key="1">
    <source>
        <dbReference type="ARBA" id="ARBA00004651"/>
    </source>
</evidence>
<evidence type="ECO:0000256" key="9">
    <source>
        <dbReference type="ARBA" id="ARBA00023065"/>
    </source>
</evidence>
<evidence type="ECO:0000313" key="13">
    <source>
        <dbReference type="Proteomes" id="UP001285636"/>
    </source>
</evidence>
<accession>A0AAJ2NQV4</accession>
<dbReference type="Gene3D" id="1.10.3470.10">
    <property type="entry name" value="ABC transporter involved in vitamin B12 uptake, BtuC"/>
    <property type="match status" value="1"/>
</dbReference>
<evidence type="ECO:0000256" key="10">
    <source>
        <dbReference type="ARBA" id="ARBA00023136"/>
    </source>
</evidence>
<feature type="transmembrane region" description="Helical" evidence="11">
    <location>
        <begin position="288"/>
        <end position="309"/>
    </location>
</feature>
<evidence type="ECO:0000256" key="6">
    <source>
        <dbReference type="ARBA" id="ARBA00022692"/>
    </source>
</evidence>
<comment type="caution">
    <text evidence="12">The sequence shown here is derived from an EMBL/GenBank/DDBJ whole genome shotgun (WGS) entry which is preliminary data.</text>
</comment>
<proteinExistence type="inferred from homology"/>
<dbReference type="GO" id="GO:0033214">
    <property type="term" value="P:siderophore-iron import into cell"/>
    <property type="evidence" value="ECO:0007669"/>
    <property type="project" value="TreeGrafter"/>
</dbReference>
<dbReference type="GO" id="GO:0022857">
    <property type="term" value="F:transmembrane transporter activity"/>
    <property type="evidence" value="ECO:0007669"/>
    <property type="project" value="InterPro"/>
</dbReference>
<comment type="subcellular location">
    <subcellularLocation>
        <location evidence="1">Cell membrane</location>
        <topology evidence="1">Multi-pass membrane protein</topology>
    </subcellularLocation>
</comment>
<keyword evidence="8" id="KW-0408">Iron</keyword>
<dbReference type="SUPFAM" id="SSF81345">
    <property type="entry name" value="ABC transporter involved in vitamin B12 uptake, BtuC"/>
    <property type="match status" value="1"/>
</dbReference>
<feature type="transmembrane region" description="Helical" evidence="11">
    <location>
        <begin position="40"/>
        <end position="60"/>
    </location>
</feature>
<protein>
    <submittedName>
        <fullName evidence="12">Iron chelate uptake ABC transporter family permease subunit</fullName>
    </submittedName>
</protein>
<evidence type="ECO:0000256" key="7">
    <source>
        <dbReference type="ARBA" id="ARBA00022989"/>
    </source>
</evidence>
<keyword evidence="4" id="KW-1003">Cell membrane</keyword>
<keyword evidence="7 11" id="KW-1133">Transmembrane helix</keyword>
<dbReference type="CDD" id="cd06550">
    <property type="entry name" value="TM_ABC_iron-siderophores_like"/>
    <property type="match status" value="1"/>
</dbReference>
<name>A0AAJ2NQV4_ALKPS</name>
<evidence type="ECO:0000256" key="5">
    <source>
        <dbReference type="ARBA" id="ARBA00022496"/>
    </source>
</evidence>
<feature type="transmembrane region" description="Helical" evidence="11">
    <location>
        <begin position="262"/>
        <end position="282"/>
    </location>
</feature>
<evidence type="ECO:0000256" key="2">
    <source>
        <dbReference type="ARBA" id="ARBA00007935"/>
    </source>
</evidence>
<dbReference type="InterPro" id="IPR000522">
    <property type="entry name" value="ABC_transptr_permease_BtuC"/>
</dbReference>
<keyword evidence="10 11" id="KW-0472">Membrane</keyword>
<feature type="transmembrane region" description="Helical" evidence="11">
    <location>
        <begin position="100"/>
        <end position="117"/>
    </location>
</feature>
<reference evidence="12" key="1">
    <citation type="submission" date="2023-10" db="EMBL/GenBank/DDBJ databases">
        <title>Screening of Alkalihalophilus pseudofirmusBZ-TG-HK211 and Its Alleviation of Salt Stress on Rapeseed Growth.</title>
        <authorList>
            <person name="Zhao B."/>
            <person name="Guo T."/>
        </authorList>
    </citation>
    <scope>NUCLEOTIDE SEQUENCE</scope>
    <source>
        <strain evidence="12">BZ-TG-HK211</strain>
    </source>
</reference>
<dbReference type="InterPro" id="IPR037294">
    <property type="entry name" value="ABC_BtuC-like"/>
</dbReference>
<sequence>MGYKTKLIVLAGLSLTLVVLFLFLDLNNWEYALPRRGTKIFAIVITGAAIAFSTVIFQTITNNRILTPSIIGLDSLYMLIQTFLIFMFGSTSVMVLNKHLNFGISVIVMVLFAGLLYKTLFKKGGQNIFFLLLVGIVLGTLFGSLSTFMQVIIDPNEFLSVQNRMFASFNNVNTDLLWLSITLFFLISLYYFRFNKYLDVLSLGREHAINLGVDYDYVIKRLLVIVAMLISIATALVGPITFLGLLVANVAYEFMKTYKHSYIIIAAMLISIIALVGGQLIVERIFSFATPLSVIVNFVGGVYFLYLLLKESKKW</sequence>
<feature type="transmembrane region" description="Helical" evidence="11">
    <location>
        <begin position="6"/>
        <end position="28"/>
    </location>
</feature>
<evidence type="ECO:0000313" key="12">
    <source>
        <dbReference type="EMBL" id="MDV2886985.1"/>
    </source>
</evidence>
<keyword evidence="3" id="KW-0813">Transport</keyword>
<gene>
    <name evidence="12" type="ORF">RYX45_17455</name>
</gene>
<evidence type="ECO:0000256" key="3">
    <source>
        <dbReference type="ARBA" id="ARBA00022448"/>
    </source>
</evidence>
<evidence type="ECO:0000256" key="4">
    <source>
        <dbReference type="ARBA" id="ARBA00022475"/>
    </source>
</evidence>
<feature type="transmembrane region" description="Helical" evidence="11">
    <location>
        <begin position="66"/>
        <end position="88"/>
    </location>
</feature>
<feature type="transmembrane region" description="Helical" evidence="11">
    <location>
        <begin position="174"/>
        <end position="192"/>
    </location>
</feature>
<dbReference type="EMBL" id="JAWJAY010000006">
    <property type="protein sequence ID" value="MDV2886985.1"/>
    <property type="molecule type" value="Genomic_DNA"/>
</dbReference>
<dbReference type="GO" id="GO:0005886">
    <property type="term" value="C:plasma membrane"/>
    <property type="evidence" value="ECO:0007669"/>
    <property type="project" value="UniProtKB-SubCell"/>
</dbReference>
<dbReference type="RefSeq" id="WP_289235435.1">
    <property type="nucleotide sequence ID" value="NZ_CP117835.1"/>
</dbReference>